<dbReference type="InterPro" id="IPR003657">
    <property type="entry name" value="WRKY_dom"/>
</dbReference>
<dbReference type="AlphaFoldDB" id="A0A8J5HUK4"/>
<evidence type="ECO:0000256" key="2">
    <source>
        <dbReference type="ARBA" id="ARBA00023015"/>
    </source>
</evidence>
<evidence type="ECO:0000256" key="4">
    <source>
        <dbReference type="ARBA" id="ARBA00023163"/>
    </source>
</evidence>
<dbReference type="InterPro" id="IPR018872">
    <property type="entry name" value="Zn-cluster-dom"/>
</dbReference>
<dbReference type="InterPro" id="IPR044810">
    <property type="entry name" value="WRKY_plant"/>
</dbReference>
<proteinExistence type="predicted"/>
<dbReference type="InterPro" id="IPR036576">
    <property type="entry name" value="WRKY_dom_sf"/>
</dbReference>
<dbReference type="GO" id="GO:0005634">
    <property type="term" value="C:nucleus"/>
    <property type="evidence" value="ECO:0007669"/>
    <property type="project" value="UniProtKB-SubCell"/>
</dbReference>
<dbReference type="FunFam" id="2.20.25.80:FF:000004">
    <property type="entry name" value="WRKY transcription factor 65"/>
    <property type="match status" value="1"/>
</dbReference>
<dbReference type="PANTHER" id="PTHR31282">
    <property type="entry name" value="WRKY TRANSCRIPTION FACTOR 21-RELATED"/>
    <property type="match status" value="1"/>
</dbReference>
<keyword evidence="8" id="KW-1185">Reference proteome</keyword>
<evidence type="ECO:0000313" key="8">
    <source>
        <dbReference type="Proteomes" id="UP000734854"/>
    </source>
</evidence>
<accession>A0A8J5HUK4</accession>
<dbReference type="Proteomes" id="UP000734854">
    <property type="component" value="Unassembled WGS sequence"/>
</dbReference>
<evidence type="ECO:0000256" key="5">
    <source>
        <dbReference type="ARBA" id="ARBA00023242"/>
    </source>
</evidence>
<protein>
    <recommendedName>
        <fullName evidence="6">WRKY domain-containing protein</fullName>
    </recommendedName>
</protein>
<dbReference type="PROSITE" id="PS50811">
    <property type="entry name" value="WRKY"/>
    <property type="match status" value="1"/>
</dbReference>
<dbReference type="Pfam" id="PF03106">
    <property type="entry name" value="WRKY"/>
    <property type="match status" value="1"/>
</dbReference>
<name>A0A8J5HUK4_ZINOF</name>
<evidence type="ECO:0000256" key="3">
    <source>
        <dbReference type="ARBA" id="ARBA00023125"/>
    </source>
</evidence>
<dbReference type="SMART" id="SM00774">
    <property type="entry name" value="WRKY"/>
    <property type="match status" value="1"/>
</dbReference>
<evidence type="ECO:0000259" key="6">
    <source>
        <dbReference type="PROSITE" id="PS50811"/>
    </source>
</evidence>
<reference evidence="7 8" key="1">
    <citation type="submission" date="2020-08" db="EMBL/GenBank/DDBJ databases">
        <title>Plant Genome Project.</title>
        <authorList>
            <person name="Zhang R.-G."/>
        </authorList>
    </citation>
    <scope>NUCLEOTIDE SEQUENCE [LARGE SCALE GENOMIC DNA]</scope>
    <source>
        <tissue evidence="7">Rhizome</tissue>
    </source>
</reference>
<dbReference type="GO" id="GO:0043565">
    <property type="term" value="F:sequence-specific DNA binding"/>
    <property type="evidence" value="ECO:0007669"/>
    <property type="project" value="InterPro"/>
</dbReference>
<keyword evidence="4" id="KW-0804">Transcription</keyword>
<feature type="domain" description="WRKY" evidence="6">
    <location>
        <begin position="413"/>
        <end position="476"/>
    </location>
</feature>
<evidence type="ECO:0000256" key="1">
    <source>
        <dbReference type="ARBA" id="ARBA00004123"/>
    </source>
</evidence>
<organism evidence="7 8">
    <name type="scientific">Zingiber officinale</name>
    <name type="common">Ginger</name>
    <name type="synonym">Amomum zingiber</name>
    <dbReference type="NCBI Taxonomy" id="94328"/>
    <lineage>
        <taxon>Eukaryota</taxon>
        <taxon>Viridiplantae</taxon>
        <taxon>Streptophyta</taxon>
        <taxon>Embryophyta</taxon>
        <taxon>Tracheophyta</taxon>
        <taxon>Spermatophyta</taxon>
        <taxon>Magnoliopsida</taxon>
        <taxon>Liliopsida</taxon>
        <taxon>Zingiberales</taxon>
        <taxon>Zingiberaceae</taxon>
        <taxon>Zingiber</taxon>
    </lineage>
</organism>
<dbReference type="Pfam" id="PF10533">
    <property type="entry name" value="Plant_zn_clust"/>
    <property type="match status" value="1"/>
</dbReference>
<comment type="caution">
    <text evidence="7">The sequence shown here is derived from an EMBL/GenBank/DDBJ whole genome shotgun (WGS) entry which is preliminary data.</text>
</comment>
<sequence length="486" mass="54140">MLKSQHDNRRLAQNLNSLKLPKWKVIEPRSTTAPSDLPSTAKISLWNSEVARTVRLGEPPWFDKISAPISALRMLNLRSFTDRGLVALQKAAALPDRCGQNWNLDTHCLVTSFLPTGFGVGFFLSLYPALSPLDINWRSRLFEMEGVEEATRAAVENCHRVLSLLTEGQDHPLACKNLMEKTGEAISSFNKVVSMLSKDVGHAKLRRLKNPQQLQFNRSIFLDPTAISRADLSPLLLQFLPRDLSQKPAIDFNSTAKIATLTPSRMLPDKPGVEMETASKSSVQVAFSNYSPAHFHFLRQQHNSQLFKLQQQLKLHNGMFGRNNNSSCTGTVSSSKSFLSSLSMDGSMGGLGFNLIGGSESVNPINWHLHNRRCTSGGDEGSGKCVKTGRCHCSKKRKLRVRRSIKVPAISNKIADIPSDDYSWRKYGQKPIKGSPHPRGYYKCSSLRGCPARKHVERCVEDPTMLIVTYEGEHNHAKLLTQSVHA</sequence>
<dbReference type="SUPFAM" id="SSF118290">
    <property type="entry name" value="WRKY DNA-binding domain"/>
    <property type="match status" value="1"/>
</dbReference>
<keyword evidence="2" id="KW-0805">Transcription regulation</keyword>
<keyword evidence="3" id="KW-0238">DNA-binding</keyword>
<keyword evidence="5" id="KW-0539">Nucleus</keyword>
<dbReference type="Gene3D" id="2.20.25.80">
    <property type="entry name" value="WRKY domain"/>
    <property type="match status" value="1"/>
</dbReference>
<dbReference type="GO" id="GO:0003700">
    <property type="term" value="F:DNA-binding transcription factor activity"/>
    <property type="evidence" value="ECO:0007669"/>
    <property type="project" value="InterPro"/>
</dbReference>
<evidence type="ECO:0000313" key="7">
    <source>
        <dbReference type="EMBL" id="KAG6533858.1"/>
    </source>
</evidence>
<comment type="subcellular location">
    <subcellularLocation>
        <location evidence="1">Nucleus</location>
    </subcellularLocation>
</comment>
<gene>
    <name evidence="7" type="ORF">ZIOFF_007736</name>
</gene>
<dbReference type="EMBL" id="JACMSC010000002">
    <property type="protein sequence ID" value="KAG6533858.1"/>
    <property type="molecule type" value="Genomic_DNA"/>
</dbReference>